<dbReference type="AlphaFoldDB" id="A0A858Q7B5"/>
<protein>
    <submittedName>
        <fullName evidence="2">Uncharacterized protein</fullName>
    </submittedName>
</protein>
<gene>
    <name evidence="2" type="ORF">GNH96_06995</name>
</gene>
<dbReference type="RefSeq" id="WP_169603023.1">
    <property type="nucleotide sequence ID" value="NZ_CP046565.1"/>
</dbReference>
<evidence type="ECO:0000313" key="2">
    <source>
        <dbReference type="EMBL" id="QJD29739.1"/>
    </source>
</evidence>
<keyword evidence="3" id="KW-1185">Reference proteome</keyword>
<keyword evidence="1" id="KW-0472">Membrane</keyword>
<reference evidence="3" key="1">
    <citation type="submission" date="2019-12" db="EMBL/GenBank/DDBJ databases">
        <authorList>
            <person name="Awala S.I."/>
            <person name="Rhee S.K."/>
        </authorList>
    </citation>
    <scope>NUCLEOTIDE SEQUENCE [LARGE SCALE GENOMIC DNA]</scope>
    <source>
        <strain evidence="3">IM1</strain>
    </source>
</reference>
<dbReference type="EMBL" id="CP046565">
    <property type="protein sequence ID" value="QJD29739.1"/>
    <property type="molecule type" value="Genomic_DNA"/>
</dbReference>
<proteinExistence type="predicted"/>
<dbReference type="KEGG" id="metu:GNH96_06995"/>
<organism evidence="2 3">
    <name type="scientific">Methylococcus geothermalis</name>
    <dbReference type="NCBI Taxonomy" id="2681310"/>
    <lineage>
        <taxon>Bacteria</taxon>
        <taxon>Pseudomonadati</taxon>
        <taxon>Pseudomonadota</taxon>
        <taxon>Gammaproteobacteria</taxon>
        <taxon>Methylococcales</taxon>
        <taxon>Methylococcaceae</taxon>
        <taxon>Methylococcus</taxon>
    </lineage>
</organism>
<dbReference type="Proteomes" id="UP000503004">
    <property type="component" value="Chromosome"/>
</dbReference>
<keyword evidence="1" id="KW-1133">Transmembrane helix</keyword>
<sequence>MENQEKDNFWLWIGALIVGTIVLVVLFKARENEVSGWQSGAAQEAAKEVDAQISKQKSK</sequence>
<keyword evidence="1" id="KW-0812">Transmembrane</keyword>
<evidence type="ECO:0000256" key="1">
    <source>
        <dbReference type="SAM" id="Phobius"/>
    </source>
</evidence>
<accession>A0A858Q7B5</accession>
<feature type="transmembrane region" description="Helical" evidence="1">
    <location>
        <begin position="9"/>
        <end position="27"/>
    </location>
</feature>
<name>A0A858Q7B5_9GAMM</name>
<evidence type="ECO:0000313" key="3">
    <source>
        <dbReference type="Proteomes" id="UP000503004"/>
    </source>
</evidence>